<proteinExistence type="predicted"/>
<feature type="signal peptide" evidence="1">
    <location>
        <begin position="1"/>
        <end position="20"/>
    </location>
</feature>
<name>A0AA40F864_9PEZI</name>
<keyword evidence="3" id="KW-1185">Reference proteome</keyword>
<organism evidence="2 3">
    <name type="scientific">Schizothecium vesticola</name>
    <dbReference type="NCBI Taxonomy" id="314040"/>
    <lineage>
        <taxon>Eukaryota</taxon>
        <taxon>Fungi</taxon>
        <taxon>Dikarya</taxon>
        <taxon>Ascomycota</taxon>
        <taxon>Pezizomycotina</taxon>
        <taxon>Sordariomycetes</taxon>
        <taxon>Sordariomycetidae</taxon>
        <taxon>Sordariales</taxon>
        <taxon>Schizotheciaceae</taxon>
        <taxon>Schizothecium</taxon>
    </lineage>
</organism>
<dbReference type="EMBL" id="JAUKUD010000001">
    <property type="protein sequence ID" value="KAK0753012.1"/>
    <property type="molecule type" value="Genomic_DNA"/>
</dbReference>
<accession>A0AA40F864</accession>
<comment type="caution">
    <text evidence="2">The sequence shown here is derived from an EMBL/GenBank/DDBJ whole genome shotgun (WGS) entry which is preliminary data.</text>
</comment>
<dbReference type="AlphaFoldDB" id="A0AA40F864"/>
<keyword evidence="1" id="KW-0732">Signal</keyword>
<protein>
    <submittedName>
        <fullName evidence="2">Uncharacterized protein</fullName>
    </submittedName>
</protein>
<evidence type="ECO:0000313" key="2">
    <source>
        <dbReference type="EMBL" id="KAK0753012.1"/>
    </source>
</evidence>
<evidence type="ECO:0000313" key="3">
    <source>
        <dbReference type="Proteomes" id="UP001172155"/>
    </source>
</evidence>
<dbReference type="Proteomes" id="UP001172155">
    <property type="component" value="Unassembled WGS sequence"/>
</dbReference>
<feature type="chain" id="PRO_5041225052" evidence="1">
    <location>
        <begin position="21"/>
        <end position="119"/>
    </location>
</feature>
<gene>
    <name evidence="2" type="ORF">B0T18DRAFT_385148</name>
</gene>
<evidence type="ECO:0000256" key="1">
    <source>
        <dbReference type="SAM" id="SignalP"/>
    </source>
</evidence>
<reference evidence="2" key="1">
    <citation type="submission" date="2023-06" db="EMBL/GenBank/DDBJ databases">
        <title>Genome-scale phylogeny and comparative genomics of the fungal order Sordariales.</title>
        <authorList>
            <consortium name="Lawrence Berkeley National Laboratory"/>
            <person name="Hensen N."/>
            <person name="Bonometti L."/>
            <person name="Westerberg I."/>
            <person name="Brannstrom I.O."/>
            <person name="Guillou S."/>
            <person name="Cros-Aarteil S."/>
            <person name="Calhoun S."/>
            <person name="Haridas S."/>
            <person name="Kuo A."/>
            <person name="Mondo S."/>
            <person name="Pangilinan J."/>
            <person name="Riley R."/>
            <person name="LaButti K."/>
            <person name="Andreopoulos B."/>
            <person name="Lipzen A."/>
            <person name="Chen C."/>
            <person name="Yanf M."/>
            <person name="Daum C."/>
            <person name="Ng V."/>
            <person name="Clum A."/>
            <person name="Steindorff A."/>
            <person name="Ohm R."/>
            <person name="Martin F."/>
            <person name="Silar P."/>
            <person name="Natvig D."/>
            <person name="Lalanne C."/>
            <person name="Gautier V."/>
            <person name="Ament-velasquez S.L."/>
            <person name="Kruys A."/>
            <person name="Hutchinson M.I."/>
            <person name="Powell A.J."/>
            <person name="Barry K."/>
            <person name="Miller A.N."/>
            <person name="Grigoriev I.V."/>
            <person name="Debuchy R."/>
            <person name="Gladieux P."/>
            <person name="Thoren M.H."/>
            <person name="Johannesson H."/>
        </authorList>
    </citation>
    <scope>NUCLEOTIDE SEQUENCE</scope>
    <source>
        <strain evidence="2">SMH3187-1</strain>
    </source>
</reference>
<sequence>MHFHLPTLLAALGLATMAAAEHMYVDEYCATLLCNRNGRFVTNWGEYRVDAADGCRSVPNSPIREICVDERNERLHFYYTDGQPKRCMRVTSSEWQTCSDDFQWATCASEFWEEKPCDW</sequence>